<keyword evidence="1" id="KW-0472">Membrane</keyword>
<keyword evidence="1" id="KW-1133">Transmembrane helix</keyword>
<evidence type="ECO:0000313" key="3">
    <source>
        <dbReference type="Proteomes" id="UP000256999"/>
    </source>
</evidence>
<dbReference type="AlphaFoldDB" id="A0A3E0UCZ0"/>
<evidence type="ECO:0000256" key="1">
    <source>
        <dbReference type="SAM" id="Phobius"/>
    </source>
</evidence>
<dbReference type="Proteomes" id="UP000256999">
    <property type="component" value="Unassembled WGS sequence"/>
</dbReference>
<sequence>MFLIILIASTNHNFNATIKLYNEVKQGEDEISSESLFQQHTSNFLPKALNKRPTTTIFFALLIIVIFYIWRLFI</sequence>
<comment type="caution">
    <text evidence="2">The sequence shown here is derived from an EMBL/GenBank/DDBJ whole genome shotgun (WGS) entry which is preliminary data.</text>
</comment>
<gene>
    <name evidence="2" type="ORF">DXX92_04635</name>
</gene>
<dbReference type="EMBL" id="QUOV01000001">
    <property type="protein sequence ID" value="REL34700.1"/>
    <property type="molecule type" value="Genomic_DNA"/>
</dbReference>
<accession>A0A3E0UCZ0</accession>
<proteinExistence type="predicted"/>
<reference evidence="2 3" key="1">
    <citation type="submission" date="2018-08" db="EMBL/GenBank/DDBJ databases">
        <title>Thalassotalea euphylliae genome.</title>
        <authorList>
            <person name="Summers S."/>
            <person name="Rice S.A."/>
            <person name="Freckelton M.L."/>
            <person name="Nedved B.T."/>
            <person name="Hadfield M.G."/>
        </authorList>
    </citation>
    <scope>NUCLEOTIDE SEQUENCE [LARGE SCALE GENOMIC DNA]</scope>
    <source>
        <strain evidence="2 3">H2</strain>
    </source>
</reference>
<evidence type="ECO:0000313" key="2">
    <source>
        <dbReference type="EMBL" id="REL34700.1"/>
    </source>
</evidence>
<feature type="transmembrane region" description="Helical" evidence="1">
    <location>
        <begin position="55"/>
        <end position="73"/>
    </location>
</feature>
<keyword evidence="1" id="KW-0812">Transmembrane</keyword>
<protein>
    <submittedName>
        <fullName evidence="2">Uncharacterized protein</fullName>
    </submittedName>
</protein>
<organism evidence="2 3">
    <name type="scientific">Thalassotalea euphylliae</name>
    <dbReference type="NCBI Taxonomy" id="1655234"/>
    <lineage>
        <taxon>Bacteria</taxon>
        <taxon>Pseudomonadati</taxon>
        <taxon>Pseudomonadota</taxon>
        <taxon>Gammaproteobacteria</taxon>
        <taxon>Alteromonadales</taxon>
        <taxon>Colwelliaceae</taxon>
        <taxon>Thalassotalea</taxon>
    </lineage>
</organism>
<name>A0A3E0UCZ0_9GAMM</name>